<evidence type="ECO:0000256" key="1">
    <source>
        <dbReference type="ARBA" id="ARBA00004141"/>
    </source>
</evidence>
<evidence type="ECO:0000313" key="8">
    <source>
        <dbReference type="Proteomes" id="UP000321580"/>
    </source>
</evidence>
<proteinExistence type="predicted"/>
<accession>A0A5C6S0F1</accession>
<evidence type="ECO:0000256" key="3">
    <source>
        <dbReference type="ARBA" id="ARBA00022989"/>
    </source>
</evidence>
<comment type="caution">
    <text evidence="7">The sequence shown here is derived from an EMBL/GenBank/DDBJ whole genome shotgun (WGS) entry which is preliminary data.</text>
</comment>
<evidence type="ECO:0000256" key="2">
    <source>
        <dbReference type="ARBA" id="ARBA00022692"/>
    </source>
</evidence>
<evidence type="ECO:0000259" key="6">
    <source>
        <dbReference type="Pfam" id="PF06271"/>
    </source>
</evidence>
<dbReference type="RefSeq" id="WP_147166122.1">
    <property type="nucleotide sequence ID" value="NZ_VOOR01000005.1"/>
</dbReference>
<protein>
    <submittedName>
        <fullName evidence="7">RDD family protein</fullName>
    </submittedName>
</protein>
<dbReference type="OrthoDB" id="9814143at2"/>
<dbReference type="PANTHER" id="PTHR38480">
    <property type="entry name" value="SLR0254 PROTEIN"/>
    <property type="match status" value="1"/>
</dbReference>
<dbReference type="AlphaFoldDB" id="A0A5C6S0F1"/>
<organism evidence="7 8">
    <name type="scientific">Phaeodactylibacter luteus</name>
    <dbReference type="NCBI Taxonomy" id="1564516"/>
    <lineage>
        <taxon>Bacteria</taxon>
        <taxon>Pseudomonadati</taxon>
        <taxon>Bacteroidota</taxon>
        <taxon>Saprospiria</taxon>
        <taxon>Saprospirales</taxon>
        <taxon>Haliscomenobacteraceae</taxon>
        <taxon>Phaeodactylibacter</taxon>
    </lineage>
</organism>
<feature type="transmembrane region" description="Helical" evidence="5">
    <location>
        <begin position="59"/>
        <end position="78"/>
    </location>
</feature>
<sequence>MNQIAIRTSQNVVIEYELATLRERAFAFFIDLLAILMVYVVATFFLLAKIVGNLGSGMLEGALYSLVPLALFMGYHLFSEISMHGQTWGKRAMGLRVVRLDGQEAGLSDYLLRAVFHMVDTLFSGGILAALAISSSHHNQRLGDMTANTTVIRLKPSLGFQLGDILRIDSIDSYQVTYPQVQELAEQDMILIKNAVARYKAHRNKAHELAVQELSAHMQQLLDLDTLPPDPVSFLNTLVRDYIVLTR</sequence>
<dbReference type="InterPro" id="IPR010432">
    <property type="entry name" value="RDD"/>
</dbReference>
<dbReference type="PANTHER" id="PTHR38480:SF1">
    <property type="entry name" value="SLR0254 PROTEIN"/>
    <property type="match status" value="1"/>
</dbReference>
<gene>
    <name evidence="7" type="ORF">FRY97_03905</name>
</gene>
<dbReference type="Proteomes" id="UP000321580">
    <property type="component" value="Unassembled WGS sequence"/>
</dbReference>
<feature type="transmembrane region" description="Helical" evidence="5">
    <location>
        <begin position="25"/>
        <end position="47"/>
    </location>
</feature>
<comment type="subcellular location">
    <subcellularLocation>
        <location evidence="1">Membrane</location>
        <topology evidence="1">Multi-pass membrane protein</topology>
    </subcellularLocation>
</comment>
<keyword evidence="4 5" id="KW-0472">Membrane</keyword>
<name>A0A5C6S0F1_9BACT</name>
<feature type="domain" description="RDD" evidence="6">
    <location>
        <begin position="19"/>
        <end position="148"/>
    </location>
</feature>
<evidence type="ECO:0000256" key="5">
    <source>
        <dbReference type="SAM" id="Phobius"/>
    </source>
</evidence>
<keyword evidence="3 5" id="KW-1133">Transmembrane helix</keyword>
<dbReference type="Pfam" id="PF06271">
    <property type="entry name" value="RDD"/>
    <property type="match status" value="1"/>
</dbReference>
<evidence type="ECO:0000313" key="7">
    <source>
        <dbReference type="EMBL" id="TXB68001.1"/>
    </source>
</evidence>
<keyword evidence="8" id="KW-1185">Reference proteome</keyword>
<dbReference type="EMBL" id="VOOR01000005">
    <property type="protein sequence ID" value="TXB68001.1"/>
    <property type="molecule type" value="Genomic_DNA"/>
</dbReference>
<reference evidence="7 8" key="1">
    <citation type="submission" date="2019-08" db="EMBL/GenBank/DDBJ databases">
        <title>Genome of Phaeodactylibacter luteus.</title>
        <authorList>
            <person name="Bowman J.P."/>
        </authorList>
    </citation>
    <scope>NUCLEOTIDE SEQUENCE [LARGE SCALE GENOMIC DNA]</scope>
    <source>
        <strain evidence="7 8">KCTC 42180</strain>
    </source>
</reference>
<dbReference type="GO" id="GO:0016020">
    <property type="term" value="C:membrane"/>
    <property type="evidence" value="ECO:0007669"/>
    <property type="project" value="UniProtKB-SubCell"/>
</dbReference>
<keyword evidence="2 5" id="KW-0812">Transmembrane</keyword>
<evidence type="ECO:0000256" key="4">
    <source>
        <dbReference type="ARBA" id="ARBA00023136"/>
    </source>
</evidence>